<dbReference type="InterPro" id="IPR041588">
    <property type="entry name" value="Integrase_H2C2"/>
</dbReference>
<feature type="compositionally biased region" description="Polar residues" evidence="2">
    <location>
        <begin position="358"/>
        <end position="395"/>
    </location>
</feature>
<dbReference type="FunFam" id="1.10.340.70:FF:000003">
    <property type="entry name" value="Protein CBG25708"/>
    <property type="match status" value="1"/>
</dbReference>
<dbReference type="InterPro" id="IPR001584">
    <property type="entry name" value="Integrase_cat-core"/>
</dbReference>
<dbReference type="GO" id="GO:0015074">
    <property type="term" value="P:DNA integration"/>
    <property type="evidence" value="ECO:0007669"/>
    <property type="project" value="InterPro"/>
</dbReference>
<keyword evidence="5" id="KW-1185">Reference proteome</keyword>
<dbReference type="InterPro" id="IPR012337">
    <property type="entry name" value="RNaseH-like_sf"/>
</dbReference>
<dbReference type="GO" id="GO:0003676">
    <property type="term" value="F:nucleic acid binding"/>
    <property type="evidence" value="ECO:0007669"/>
    <property type="project" value="InterPro"/>
</dbReference>
<feature type="region of interest" description="Disordered" evidence="2">
    <location>
        <begin position="338"/>
        <end position="438"/>
    </location>
</feature>
<dbReference type="GeneTree" id="ENSGT00940000166555"/>
<dbReference type="AlphaFoldDB" id="A0A8C6X3W4"/>
<feature type="region of interest" description="Disordered" evidence="2">
    <location>
        <begin position="451"/>
        <end position="472"/>
    </location>
</feature>
<dbReference type="InterPro" id="IPR050951">
    <property type="entry name" value="Retrovirus_Pol_polyprotein"/>
</dbReference>
<evidence type="ECO:0000256" key="1">
    <source>
        <dbReference type="ARBA" id="ARBA00039658"/>
    </source>
</evidence>
<accession>A0A8C6X3W4</accession>
<dbReference type="PANTHER" id="PTHR37984:SF12">
    <property type="entry name" value="RIBONUCLEASE H"/>
    <property type="match status" value="1"/>
</dbReference>
<protein>
    <recommendedName>
        <fullName evidence="1">Gypsy retrotransposon integrase-like protein 1</fullName>
    </recommendedName>
</protein>
<dbReference type="InterPro" id="IPR036397">
    <property type="entry name" value="RNaseH_sf"/>
</dbReference>
<sequence length="472" mass="52318">MDWVQSGWPGDVIPSEFRPYKSRQSELSVLKGCLLWGPRVVVPHLLRSRILDLLCEGHPGINRMKALARSYVWWPGLDEAVTNKVQHCSTCQLSRPSPPATCPGEWEDTNTPWSRLHIDLAGPFQGKNLVLVDSFSKWVELVVLKNTTSESVCLALDSIFASHGFPDTLVSDNGPQFTSSPFELFLAHRGIRHALISPFHPASNGLAERAVRSAKEALGRLGEGDWPTWIARYLLAQHTTPSTATNLSPAELLMGRKLRITLDCLHPRYTPRAPLDSSSKIRVFCPGDPVYSRNYSGAPLWVPGWVEQQTGPKSYRIRLGDGRLWRRHVDQLRSRWSTPTGAALFDPETSDRGEGEATDSQRATPEQQSLAEDLPDSSTSEALSPQKPASSQLMQPTGERKPTPSQEEITAPSAAPVMPPLPTRPRRSDREKRRPAYLSDYACTVLGERSVECGSSHSGLPFTREPKQSLIG</sequence>
<proteinExistence type="predicted"/>
<evidence type="ECO:0000313" key="5">
    <source>
        <dbReference type="Proteomes" id="UP000694559"/>
    </source>
</evidence>
<dbReference type="Gene3D" id="1.10.340.70">
    <property type="match status" value="1"/>
</dbReference>
<reference evidence="4" key="1">
    <citation type="submission" date="2025-08" db="UniProtKB">
        <authorList>
            <consortium name="Ensembl"/>
        </authorList>
    </citation>
    <scope>IDENTIFICATION</scope>
</reference>
<dbReference type="PROSITE" id="PS50994">
    <property type="entry name" value="INTEGRASE"/>
    <property type="match status" value="1"/>
</dbReference>
<evidence type="ECO:0000313" key="4">
    <source>
        <dbReference type="Ensembl" id="ENSNNAP00000007008.1"/>
    </source>
</evidence>
<dbReference type="Pfam" id="PF17921">
    <property type="entry name" value="Integrase_H2C2"/>
    <property type="match status" value="1"/>
</dbReference>
<evidence type="ECO:0000256" key="2">
    <source>
        <dbReference type="SAM" id="MobiDB-lite"/>
    </source>
</evidence>
<dbReference type="Ensembl" id="ENSNNAT00000007353.1">
    <property type="protein sequence ID" value="ENSNNAP00000007008.1"/>
    <property type="gene ID" value="ENSNNAG00000004760.1"/>
</dbReference>
<dbReference type="OMA" id="CEACENS"/>
<evidence type="ECO:0000259" key="3">
    <source>
        <dbReference type="PROSITE" id="PS50994"/>
    </source>
</evidence>
<dbReference type="OrthoDB" id="9043430at2759"/>
<dbReference type="Gene3D" id="3.30.420.10">
    <property type="entry name" value="Ribonuclease H-like superfamily/Ribonuclease H"/>
    <property type="match status" value="1"/>
</dbReference>
<dbReference type="PANTHER" id="PTHR37984">
    <property type="entry name" value="PROTEIN CBG26694"/>
    <property type="match status" value="1"/>
</dbReference>
<dbReference type="Proteomes" id="UP000694559">
    <property type="component" value="Unplaced"/>
</dbReference>
<dbReference type="Pfam" id="PF00665">
    <property type="entry name" value="rve"/>
    <property type="match status" value="1"/>
</dbReference>
<feature type="domain" description="Integrase catalytic" evidence="3">
    <location>
        <begin position="108"/>
        <end position="282"/>
    </location>
</feature>
<organism evidence="4 5">
    <name type="scientific">Naja naja</name>
    <name type="common">Indian cobra</name>
    <dbReference type="NCBI Taxonomy" id="35670"/>
    <lineage>
        <taxon>Eukaryota</taxon>
        <taxon>Metazoa</taxon>
        <taxon>Chordata</taxon>
        <taxon>Craniata</taxon>
        <taxon>Vertebrata</taxon>
        <taxon>Euteleostomi</taxon>
        <taxon>Lepidosauria</taxon>
        <taxon>Squamata</taxon>
        <taxon>Bifurcata</taxon>
        <taxon>Unidentata</taxon>
        <taxon>Episquamata</taxon>
        <taxon>Toxicofera</taxon>
        <taxon>Serpentes</taxon>
        <taxon>Colubroidea</taxon>
        <taxon>Elapidae</taxon>
        <taxon>Elapinae</taxon>
        <taxon>Naja</taxon>
    </lineage>
</organism>
<reference evidence="4" key="2">
    <citation type="submission" date="2025-09" db="UniProtKB">
        <authorList>
            <consortium name="Ensembl"/>
        </authorList>
    </citation>
    <scope>IDENTIFICATION</scope>
</reference>
<name>A0A8C6X3W4_NAJNA</name>
<dbReference type="FunFam" id="3.30.420.10:FF:000063">
    <property type="entry name" value="Retrovirus-related Pol polyprotein from transposon 297-like Protein"/>
    <property type="match status" value="1"/>
</dbReference>
<dbReference type="SUPFAM" id="SSF53098">
    <property type="entry name" value="Ribonuclease H-like"/>
    <property type="match status" value="1"/>
</dbReference>